<dbReference type="SUPFAM" id="SSF52540">
    <property type="entry name" value="P-loop containing nucleoside triphosphate hydrolases"/>
    <property type="match status" value="1"/>
</dbReference>
<dbReference type="CDD" id="cd03114">
    <property type="entry name" value="MMAA-like"/>
    <property type="match status" value="1"/>
</dbReference>
<accession>A0ABR9XSX9</accession>
<reference evidence="2 3" key="1">
    <citation type="journal article" date="2020" name="Microorganisms">
        <title>Simultaneous Genome Sequencing of Prosthecochloris ethylica and Desulfuromonas acetoxidans within a Syntrophic Mixture Reveals Unique Pili and Protein Interactions.</title>
        <authorList>
            <person name="Kyndt J.A."/>
            <person name="Van Beeumen J.J."/>
            <person name="Meyer T.E."/>
        </authorList>
    </citation>
    <scope>NUCLEOTIDE SEQUENCE [LARGE SCALE GENOMIC DNA]</scope>
    <source>
        <strain evidence="2 3">N3</strain>
    </source>
</reference>
<evidence type="ECO:0000256" key="1">
    <source>
        <dbReference type="ARBA" id="ARBA00009625"/>
    </source>
</evidence>
<comment type="similarity">
    <text evidence="1">Belongs to the SIMIBI class G3E GTPase family. ArgK/MeaB subfamily.</text>
</comment>
<dbReference type="InterPro" id="IPR005129">
    <property type="entry name" value="GTPase_ArgK"/>
</dbReference>
<dbReference type="PANTHER" id="PTHR23408">
    <property type="entry name" value="METHYLMALONYL-COA MUTASE"/>
    <property type="match status" value="1"/>
</dbReference>
<name>A0ABR9XSX9_9CHLB</name>
<dbReference type="Gene3D" id="1.10.287.130">
    <property type="match status" value="1"/>
</dbReference>
<dbReference type="EMBL" id="JADGII010000010">
    <property type="protein sequence ID" value="MBF0636938.1"/>
    <property type="molecule type" value="Genomic_DNA"/>
</dbReference>
<dbReference type="NCBIfam" id="NF006958">
    <property type="entry name" value="PRK09435.1"/>
    <property type="match status" value="1"/>
</dbReference>
<dbReference type="EC" id="3.6.5.-" evidence="2"/>
<sequence length="339" mass="37455">MKQNRSKRRAPTTQALIRGIEKGQRGALSKAITLVESHRPDHREQAHTILDACLPFRCESLRIGITGPPGVGKSTIIEALGDTILEEPANKLAVLTIDPSSSRSKGSILGDKSRMEKLAQRSEVYIRPSPSSGHLGGTSPRTHETILLCEAAGYNVIIVETVGVGQSEISVDDMVDFILLLIQPGSGDELQGMKRGIMEIADAVAVTKADQASRQSMQHAVSSCRSALQLMPKKYPCWSPHVFEVSSMNGKGIGELWQNALDFRTALRAHNLFDTHRHRQLDHFFKTLIEEQLKAAFYRHPDVRKHLSGLTAEIRQNRLTPFSGARQLIEKVISPLPPR</sequence>
<dbReference type="NCBIfam" id="TIGR00750">
    <property type="entry name" value="lao"/>
    <property type="match status" value="1"/>
</dbReference>
<dbReference type="Pfam" id="PF03308">
    <property type="entry name" value="MeaB"/>
    <property type="match status" value="1"/>
</dbReference>
<protein>
    <submittedName>
        <fullName evidence="2">Methylmalonyl Co-A mutase-associated GTPase MeaB</fullName>
        <ecNumber evidence="2">3.6.5.-</ecNumber>
    </submittedName>
</protein>
<keyword evidence="3" id="KW-1185">Reference proteome</keyword>
<proteinExistence type="inferred from homology"/>
<dbReference type="InterPro" id="IPR027417">
    <property type="entry name" value="P-loop_NTPase"/>
</dbReference>
<dbReference type="RefSeq" id="WP_175187326.1">
    <property type="nucleotide sequence ID" value="NZ_JABVZQ010000007.1"/>
</dbReference>
<evidence type="ECO:0000313" key="2">
    <source>
        <dbReference type="EMBL" id="MBF0636938.1"/>
    </source>
</evidence>
<dbReference type="Gene3D" id="1.20.5.170">
    <property type="match status" value="1"/>
</dbReference>
<dbReference type="Gene3D" id="3.40.50.300">
    <property type="entry name" value="P-loop containing nucleotide triphosphate hydrolases"/>
    <property type="match status" value="1"/>
</dbReference>
<organism evidence="2 3">
    <name type="scientific">Prosthecochloris ethylica</name>
    <dbReference type="NCBI Taxonomy" id="2743976"/>
    <lineage>
        <taxon>Bacteria</taxon>
        <taxon>Pseudomonadati</taxon>
        <taxon>Chlorobiota</taxon>
        <taxon>Chlorobiia</taxon>
        <taxon>Chlorobiales</taxon>
        <taxon>Chlorobiaceae</taxon>
        <taxon>Prosthecochloris</taxon>
    </lineage>
</organism>
<gene>
    <name evidence="2" type="primary">meaB</name>
    <name evidence="2" type="ORF">INT08_07110</name>
</gene>
<dbReference type="Proteomes" id="UP000619838">
    <property type="component" value="Unassembled WGS sequence"/>
</dbReference>
<keyword evidence="2" id="KW-0378">Hydrolase</keyword>
<comment type="caution">
    <text evidence="2">The sequence shown here is derived from an EMBL/GenBank/DDBJ whole genome shotgun (WGS) entry which is preliminary data.</text>
</comment>
<dbReference type="PANTHER" id="PTHR23408:SF3">
    <property type="entry name" value="METHYLMALONIC ACIDURIA TYPE A PROTEIN, MITOCHONDRIAL"/>
    <property type="match status" value="1"/>
</dbReference>
<dbReference type="GO" id="GO:0016787">
    <property type="term" value="F:hydrolase activity"/>
    <property type="evidence" value="ECO:0007669"/>
    <property type="project" value="UniProtKB-KW"/>
</dbReference>
<evidence type="ECO:0000313" key="3">
    <source>
        <dbReference type="Proteomes" id="UP000619838"/>
    </source>
</evidence>